<dbReference type="InterPro" id="IPR003593">
    <property type="entry name" value="AAA+_ATPase"/>
</dbReference>
<keyword evidence="6" id="KW-0378">Hydrolase</keyword>
<accession>A0A1C6KAZ5</accession>
<dbReference type="InterPro" id="IPR003439">
    <property type="entry name" value="ABC_transporter-like_ATP-bd"/>
</dbReference>
<evidence type="ECO:0000256" key="2">
    <source>
        <dbReference type="ARBA" id="ARBA00022448"/>
    </source>
</evidence>
<dbReference type="EC" id="3.6.3.-" evidence="6"/>
<dbReference type="AlphaFoldDB" id="A0A1C6KAZ5"/>
<evidence type="ECO:0000256" key="1">
    <source>
        <dbReference type="ARBA" id="ARBA00005417"/>
    </source>
</evidence>
<keyword evidence="3" id="KW-0547">Nucleotide-binding</keyword>
<dbReference type="GO" id="GO:0016887">
    <property type="term" value="F:ATP hydrolysis activity"/>
    <property type="evidence" value="ECO:0007669"/>
    <property type="project" value="InterPro"/>
</dbReference>
<proteinExistence type="inferred from homology"/>
<evidence type="ECO:0000259" key="5">
    <source>
        <dbReference type="PROSITE" id="PS50893"/>
    </source>
</evidence>
<keyword evidence="2" id="KW-0813">Transport</keyword>
<dbReference type="InterPro" id="IPR017871">
    <property type="entry name" value="ABC_transporter-like_CS"/>
</dbReference>
<evidence type="ECO:0000313" key="6">
    <source>
        <dbReference type="EMBL" id="SCJ91327.1"/>
    </source>
</evidence>
<organism evidence="6">
    <name type="scientific">uncultured Anaerotruncus sp</name>
    <dbReference type="NCBI Taxonomy" id="905011"/>
    <lineage>
        <taxon>Bacteria</taxon>
        <taxon>Bacillati</taxon>
        <taxon>Bacillota</taxon>
        <taxon>Clostridia</taxon>
        <taxon>Eubacteriales</taxon>
        <taxon>Oscillospiraceae</taxon>
        <taxon>Anaerotruncus</taxon>
        <taxon>environmental samples</taxon>
    </lineage>
</organism>
<dbReference type="Pfam" id="PF00005">
    <property type="entry name" value="ABC_tran"/>
    <property type="match status" value="1"/>
</dbReference>
<reference evidence="6" key="1">
    <citation type="submission" date="2015-09" db="EMBL/GenBank/DDBJ databases">
        <authorList>
            <consortium name="Pathogen Informatics"/>
        </authorList>
    </citation>
    <scope>NUCLEOTIDE SEQUENCE</scope>
    <source>
        <strain evidence="6">2789STDY5834896</strain>
    </source>
</reference>
<dbReference type="EMBL" id="FMHG01000005">
    <property type="protein sequence ID" value="SCJ91327.1"/>
    <property type="molecule type" value="Genomic_DNA"/>
</dbReference>
<dbReference type="PROSITE" id="PS50893">
    <property type="entry name" value="ABC_TRANSPORTER_2"/>
    <property type="match status" value="1"/>
</dbReference>
<sequence>MDHVLKVEKLCKHIGKKAIVQDATFSVRAGEIMGFLGPNGAGKTTTIKMILGLLKIDSGRVRIGGYDAARQPEQARESVGGIIENPEMYAYLSGRKNLQIYANMYPGITRARIDEVISMVKLGDRIDDKVRRYSLGMRQRLGVAQAIMHRPRLLILDEPTNGLDPMGIKELRDTLQLLARQEGVGVLISSHQLAEMELMCDRVCIIDGGKIIATRDLHADEDQQEQLHIAVKDPQQAAATCSRLLPDLAFTAEDGVLCTRCDHSRIPQLVATMVQAGLEIYAVTPHRDSLEDMFLQTTTGSKGQIQ</sequence>
<dbReference type="Gene3D" id="3.40.50.300">
    <property type="entry name" value="P-loop containing nucleotide triphosphate hydrolases"/>
    <property type="match status" value="1"/>
</dbReference>
<evidence type="ECO:0000256" key="3">
    <source>
        <dbReference type="ARBA" id="ARBA00022741"/>
    </source>
</evidence>
<dbReference type="InterPro" id="IPR027417">
    <property type="entry name" value="P-loop_NTPase"/>
</dbReference>
<dbReference type="GO" id="GO:0005524">
    <property type="term" value="F:ATP binding"/>
    <property type="evidence" value="ECO:0007669"/>
    <property type="project" value="UniProtKB-KW"/>
</dbReference>
<comment type="similarity">
    <text evidence="1">Belongs to the ABC transporter superfamily.</text>
</comment>
<evidence type="ECO:0000256" key="4">
    <source>
        <dbReference type="ARBA" id="ARBA00022840"/>
    </source>
</evidence>
<gene>
    <name evidence="6" type="ORF">SAMEA3545359_02833</name>
</gene>
<dbReference type="SMART" id="SM00382">
    <property type="entry name" value="AAA"/>
    <property type="match status" value="1"/>
</dbReference>
<feature type="domain" description="ABC transporter" evidence="5">
    <location>
        <begin position="5"/>
        <end position="233"/>
    </location>
</feature>
<dbReference type="PROSITE" id="PS00211">
    <property type="entry name" value="ABC_TRANSPORTER_1"/>
    <property type="match status" value="1"/>
</dbReference>
<protein>
    <submittedName>
        <fullName evidence="6">Fluoroquinolones export ATP-binding protein Rv2688c/MT2762</fullName>
        <ecNumber evidence="6">3.6.3.-</ecNumber>
    </submittedName>
</protein>
<keyword evidence="4 6" id="KW-0067">ATP-binding</keyword>
<dbReference type="PANTHER" id="PTHR43335">
    <property type="entry name" value="ABC TRANSPORTER, ATP-BINDING PROTEIN"/>
    <property type="match status" value="1"/>
</dbReference>
<dbReference type="SUPFAM" id="SSF52540">
    <property type="entry name" value="P-loop containing nucleoside triphosphate hydrolases"/>
    <property type="match status" value="1"/>
</dbReference>
<name>A0A1C6KAZ5_9FIRM</name>
<dbReference type="PANTHER" id="PTHR43335:SF4">
    <property type="entry name" value="ABC TRANSPORTER, ATP-BINDING PROTEIN"/>
    <property type="match status" value="1"/>
</dbReference>